<reference evidence="1" key="1">
    <citation type="submission" date="2022-07" db="EMBL/GenBank/DDBJ databases">
        <title>Whole Genome Sequencing of Streptococcus suis.</title>
        <authorList>
            <person name="Dai X."/>
            <person name="Huang J."/>
            <person name="Wang L."/>
        </authorList>
    </citation>
    <scope>NUCLEOTIDE SEQUENCE</scope>
    <source>
        <strain evidence="1">HDJ11</strain>
    </source>
</reference>
<organism evidence="1 2">
    <name type="scientific">Streptococcus suis</name>
    <dbReference type="NCBI Taxonomy" id="1307"/>
    <lineage>
        <taxon>Bacteria</taxon>
        <taxon>Bacillati</taxon>
        <taxon>Bacillota</taxon>
        <taxon>Bacilli</taxon>
        <taxon>Lactobacillales</taxon>
        <taxon>Streptococcaceae</taxon>
        <taxon>Streptococcus</taxon>
    </lineage>
</organism>
<dbReference type="AlphaFoldDB" id="A0A9X4RS60"/>
<proteinExistence type="predicted"/>
<gene>
    <name evidence="1" type="ORF">NOL11_10580</name>
</gene>
<protein>
    <submittedName>
        <fullName evidence="1">Phage portal protein</fullName>
    </submittedName>
</protein>
<name>A0A9X4RS60_STRSU</name>
<evidence type="ECO:0000313" key="2">
    <source>
        <dbReference type="Proteomes" id="UP001152877"/>
    </source>
</evidence>
<dbReference type="RefSeq" id="WP_029176333.1">
    <property type="nucleotide sequence ID" value="NZ_JANFMI010000056.1"/>
</dbReference>
<dbReference type="EMBL" id="JANFMI010000056">
    <property type="protein sequence ID" value="MDG4517398.1"/>
    <property type="molecule type" value="Genomic_DNA"/>
</dbReference>
<sequence length="128" mass="14238">MGILDAFKFKFNKSPTLSDSFENDSYANELSKNLALKASALNKVSNYIARSFSKAKFVIKGELDSNKKSWLFCLNVQPNPNQSSSVFLGEIAKKLIADGEVLIVSYQESLYIADSFSKKEARLTGQCH</sequence>
<comment type="caution">
    <text evidence="1">The sequence shown here is derived from an EMBL/GenBank/DDBJ whole genome shotgun (WGS) entry which is preliminary data.</text>
</comment>
<accession>A0A9X4RS60</accession>
<dbReference type="Proteomes" id="UP001152877">
    <property type="component" value="Unassembled WGS sequence"/>
</dbReference>
<evidence type="ECO:0000313" key="1">
    <source>
        <dbReference type="EMBL" id="MDG4517398.1"/>
    </source>
</evidence>